<dbReference type="InterPro" id="IPR035427">
    <property type="entry name" value="Tim10-like_dom_sf"/>
</dbReference>
<evidence type="ECO:0000256" key="8">
    <source>
        <dbReference type="RuleBase" id="RU367043"/>
    </source>
</evidence>
<keyword evidence="12" id="KW-1185">Reference proteome</keyword>
<keyword evidence="6 8" id="KW-1015">Disulfide bond</keyword>
<evidence type="ECO:0000256" key="6">
    <source>
        <dbReference type="ARBA" id="ARBA00023157"/>
    </source>
</evidence>
<keyword evidence="5 8" id="KW-0811">Translocation</keyword>
<dbReference type="EMBL" id="JAVRRG010000048">
    <property type="protein sequence ID" value="KAK5093096.1"/>
    <property type="molecule type" value="Genomic_DNA"/>
</dbReference>
<keyword evidence="8" id="KW-0496">Mitochondrion</keyword>
<evidence type="ECO:0000313" key="12">
    <source>
        <dbReference type="Proteomes" id="UP001345013"/>
    </source>
</evidence>
<comment type="function">
    <text evidence="8">Mitochondrial intermembrane chaperone that participates in the import and insertion of some multi-pass transmembrane proteins into the mitochondrial inner membrane. Also required for the transfer of beta-barrel precursors from the TOM complex to the sorting and assembly machinery (SAM complex) of the outer membrane. Acts as a chaperone-like protein that protects the hydrophobic precursors from aggregation and guide them through the mitochondrial intermembrane space.</text>
</comment>
<keyword evidence="3 8" id="KW-0999">Mitochondrion inner membrane</keyword>
<keyword evidence="3 8" id="KW-0472">Membrane</keyword>
<evidence type="ECO:0000256" key="3">
    <source>
        <dbReference type="ARBA" id="ARBA00022792"/>
    </source>
</evidence>
<evidence type="ECO:0000259" key="10">
    <source>
        <dbReference type="Pfam" id="PF02953"/>
    </source>
</evidence>
<evidence type="ECO:0000256" key="7">
    <source>
        <dbReference type="ARBA" id="ARBA00023186"/>
    </source>
</evidence>
<protein>
    <recommendedName>
        <fullName evidence="8">Mitochondrial import inner membrane translocase subunit</fullName>
    </recommendedName>
</protein>
<comment type="subcellular location">
    <subcellularLocation>
        <location evidence="1 8">Mitochondrion inner membrane</location>
        <topology evidence="1 8">Peripheral membrane protein</topology>
        <orientation evidence="1 8">Intermembrane side</orientation>
    </subcellularLocation>
</comment>
<proteinExistence type="inferred from homology"/>
<comment type="similarity">
    <text evidence="2 8">Belongs to the small Tim family.</text>
</comment>
<gene>
    <name evidence="11" type="primary">TIM8</name>
    <name evidence="11" type="ORF">LTR24_004628</name>
</gene>
<organism evidence="11 12">
    <name type="scientific">Lithohypha guttulata</name>
    <dbReference type="NCBI Taxonomy" id="1690604"/>
    <lineage>
        <taxon>Eukaryota</taxon>
        <taxon>Fungi</taxon>
        <taxon>Dikarya</taxon>
        <taxon>Ascomycota</taxon>
        <taxon>Pezizomycotina</taxon>
        <taxon>Eurotiomycetes</taxon>
        <taxon>Chaetothyriomycetidae</taxon>
        <taxon>Chaetothyriales</taxon>
        <taxon>Trichomeriaceae</taxon>
        <taxon>Lithohypha</taxon>
    </lineage>
</organism>
<evidence type="ECO:0000256" key="5">
    <source>
        <dbReference type="ARBA" id="ARBA00023010"/>
    </source>
</evidence>
<comment type="subunit">
    <text evidence="8">Heterohexamer.</text>
</comment>
<accession>A0ABR0KBY6</accession>
<reference evidence="11 12" key="1">
    <citation type="submission" date="2023-08" db="EMBL/GenBank/DDBJ databases">
        <title>Black Yeasts Isolated from many extreme environments.</title>
        <authorList>
            <person name="Coleine C."/>
            <person name="Stajich J.E."/>
            <person name="Selbmann L."/>
        </authorList>
    </citation>
    <scope>NUCLEOTIDE SEQUENCE [LARGE SCALE GENOMIC DNA]</scope>
    <source>
        <strain evidence="11 12">CCFEE 5885</strain>
    </source>
</reference>
<dbReference type="Pfam" id="PF02953">
    <property type="entry name" value="zf-Tim10_DDP"/>
    <property type="match status" value="1"/>
</dbReference>
<dbReference type="Proteomes" id="UP001345013">
    <property type="component" value="Unassembled WGS sequence"/>
</dbReference>
<evidence type="ECO:0000256" key="1">
    <source>
        <dbReference type="ARBA" id="ARBA00004137"/>
    </source>
</evidence>
<keyword evidence="7 8" id="KW-0143">Chaperone</keyword>
<evidence type="ECO:0000256" key="2">
    <source>
        <dbReference type="ARBA" id="ARBA00006720"/>
    </source>
</evidence>
<dbReference type="InterPro" id="IPR004217">
    <property type="entry name" value="Tim10-like"/>
</dbReference>
<keyword evidence="8" id="KW-0813">Transport</keyword>
<feature type="domain" description="Tim10-like" evidence="10">
    <location>
        <begin position="28"/>
        <end position="92"/>
    </location>
</feature>
<evidence type="ECO:0000313" key="11">
    <source>
        <dbReference type="EMBL" id="KAK5093096.1"/>
    </source>
</evidence>
<dbReference type="SUPFAM" id="SSF144122">
    <property type="entry name" value="Tim10-like"/>
    <property type="match status" value="1"/>
</dbReference>
<comment type="domain">
    <text evidence="8">The twin CX3C motif contains 4 conserved Cys residues that form 2 disulfide bonds in the mitochondrial intermembrane space.</text>
</comment>
<feature type="region of interest" description="Disordered" evidence="9">
    <location>
        <begin position="1"/>
        <end position="20"/>
    </location>
</feature>
<comment type="caution">
    <text evidence="11">The sequence shown here is derived from an EMBL/GenBank/DDBJ whole genome shotgun (WGS) entry which is preliminary data.</text>
</comment>
<evidence type="ECO:0000256" key="4">
    <source>
        <dbReference type="ARBA" id="ARBA00022927"/>
    </source>
</evidence>
<evidence type="ECO:0000256" key="9">
    <source>
        <dbReference type="SAM" id="MobiDB-lite"/>
    </source>
</evidence>
<name>A0ABR0KBY6_9EURO</name>
<keyword evidence="4 8" id="KW-0653">Protein transport</keyword>
<dbReference type="Gene3D" id="1.10.287.810">
    <property type="entry name" value="Mitochondrial import inner membrane translocase subunit tim13 like domains"/>
    <property type="match status" value="1"/>
</dbReference>
<sequence length="98" mass="11201">MDAGDDAINISQEDIQRLSPADQRDLQQFMQAKQQEANFQRTIHELTETCFKKCISRGSISSGRLSSKESSCMTNCVGRFMDSNLAVLRHLEMMRQQQ</sequence>